<feature type="compositionally biased region" description="Polar residues" evidence="8">
    <location>
        <begin position="772"/>
        <end position="784"/>
    </location>
</feature>
<dbReference type="SMART" id="SM00220">
    <property type="entry name" value="S_TKc"/>
    <property type="match status" value="1"/>
</dbReference>
<dbReference type="PANTHER" id="PTHR22974:SF23">
    <property type="entry name" value="TOUSLED-LIKE KINASE, ISOFORM G"/>
    <property type="match status" value="1"/>
</dbReference>
<dbReference type="Gene3D" id="1.10.510.10">
    <property type="entry name" value="Transferase(Phosphotransferase) domain 1"/>
    <property type="match status" value="1"/>
</dbReference>
<dbReference type="GeneID" id="25252256"/>
<dbReference type="InterPro" id="IPR008271">
    <property type="entry name" value="Ser/Thr_kinase_AS"/>
</dbReference>
<feature type="compositionally biased region" description="Low complexity" evidence="8">
    <location>
        <begin position="564"/>
        <end position="628"/>
    </location>
</feature>
<evidence type="ECO:0000256" key="2">
    <source>
        <dbReference type="ARBA" id="ARBA00022679"/>
    </source>
</evidence>
<feature type="compositionally biased region" description="Low complexity" evidence="8">
    <location>
        <begin position="73"/>
        <end position="82"/>
    </location>
</feature>
<keyword evidence="4 10" id="KW-0418">Kinase</keyword>
<keyword evidence="7" id="KW-0175">Coiled coil</keyword>
<keyword evidence="2" id="KW-0808">Transferase</keyword>
<evidence type="ECO:0000256" key="5">
    <source>
        <dbReference type="ARBA" id="ARBA00022840"/>
    </source>
</evidence>
<accession>U6KZ36</accession>
<dbReference type="InterPro" id="IPR011009">
    <property type="entry name" value="Kinase-like_dom_sf"/>
</dbReference>
<feature type="compositionally biased region" description="Low complexity" evidence="8">
    <location>
        <begin position="867"/>
        <end position="902"/>
    </location>
</feature>
<evidence type="ECO:0000256" key="4">
    <source>
        <dbReference type="ARBA" id="ARBA00022777"/>
    </source>
</evidence>
<dbReference type="InterPro" id="IPR000719">
    <property type="entry name" value="Prot_kinase_dom"/>
</dbReference>
<reference evidence="10" key="2">
    <citation type="submission" date="2013-10" db="EMBL/GenBank/DDBJ databases">
        <authorList>
            <person name="Aslett M."/>
        </authorList>
    </citation>
    <scope>NUCLEOTIDE SEQUENCE [LARGE SCALE GENOMIC DNA]</scope>
    <source>
        <strain evidence="10">Houghton</strain>
    </source>
</reference>
<dbReference type="Proteomes" id="UP000030747">
    <property type="component" value="Unassembled WGS sequence"/>
</dbReference>
<feature type="compositionally biased region" description="Low complexity" evidence="8">
    <location>
        <begin position="298"/>
        <end position="317"/>
    </location>
</feature>
<dbReference type="OrthoDB" id="346907at2759"/>
<feature type="domain" description="Protein kinase" evidence="9">
    <location>
        <begin position="1027"/>
        <end position="1342"/>
    </location>
</feature>
<feature type="binding site" evidence="6">
    <location>
        <position position="1056"/>
    </location>
    <ligand>
        <name>ATP</name>
        <dbReference type="ChEBI" id="CHEBI:30616"/>
    </ligand>
</feature>
<evidence type="ECO:0000313" key="10">
    <source>
        <dbReference type="EMBL" id="CDJ40770.1"/>
    </source>
</evidence>
<dbReference type="GO" id="GO:0004674">
    <property type="term" value="F:protein serine/threonine kinase activity"/>
    <property type="evidence" value="ECO:0007669"/>
    <property type="project" value="UniProtKB-KW"/>
</dbReference>
<gene>
    <name evidence="10" type="ORF">ETH_00015510</name>
</gene>
<feature type="compositionally biased region" description="Low complexity" evidence="8">
    <location>
        <begin position="645"/>
        <end position="658"/>
    </location>
</feature>
<dbReference type="Gene3D" id="3.30.200.20">
    <property type="entry name" value="Phosphorylase Kinase, domain 1"/>
    <property type="match status" value="1"/>
</dbReference>
<keyword evidence="1" id="KW-0723">Serine/threonine-protein kinase</keyword>
<feature type="compositionally biased region" description="Low complexity" evidence="8">
    <location>
        <begin position="785"/>
        <end position="799"/>
    </location>
</feature>
<feature type="region of interest" description="Disordered" evidence="8">
    <location>
        <begin position="554"/>
        <end position="658"/>
    </location>
</feature>
<dbReference type="PROSITE" id="PS00107">
    <property type="entry name" value="PROTEIN_KINASE_ATP"/>
    <property type="match status" value="1"/>
</dbReference>
<evidence type="ECO:0000256" key="3">
    <source>
        <dbReference type="ARBA" id="ARBA00022741"/>
    </source>
</evidence>
<evidence type="ECO:0000256" key="1">
    <source>
        <dbReference type="ARBA" id="ARBA00022527"/>
    </source>
</evidence>
<proteinExistence type="predicted"/>
<dbReference type="EMBL" id="HG675259">
    <property type="protein sequence ID" value="CDJ40770.1"/>
    <property type="molecule type" value="Genomic_DNA"/>
</dbReference>
<evidence type="ECO:0000256" key="6">
    <source>
        <dbReference type="PROSITE-ProRule" id="PRU10141"/>
    </source>
</evidence>
<feature type="coiled-coil region" evidence="7">
    <location>
        <begin position="420"/>
        <end position="486"/>
    </location>
</feature>
<feature type="region of interest" description="Disordered" evidence="8">
    <location>
        <begin position="855"/>
        <end position="903"/>
    </location>
</feature>
<sequence>MPPEGAAAAVAAADKQQQQQQQQQLPQQQQRQHGMFVRLLAERGKTDLALVNTVTGDAYPPTGSFPLPASGESSSSSSSSSSRRCSWKAHPILPPAFRAAAAQTLNICFPGVTSADICTPGKAAAAAAAAAAELGRRFSRQVAAAADPARHTWILIHKQQQQQQQQAAKAASAETAVSPSSAAVAAAAADTAAAAAAANPSCSLTTRQALFLQQWRCNIAALLEAQRLPEKLQQQLAAAASGTTEAAAAAPAAAAPARASTAAAAGVQAVAEERLQAARRRLAERYAFLIEDRQQQQQQAASSSSNSISSSSSSSSSKTPEEAQLAGWHWPATLAQQRETAKTVEAALTEQIKTQRASQRQLASRTHKLPRLLWRLLAEAKEVERQQRMVLYEQSSRVYGRRDVFADWSGEHHRMRRAFLLQLQQQQQVLQRQQQQQVNQLQQELDRYRIKAQQKSEACKGDRKRLEKQQHELRALQRKLHKKRQRQQQRRLLLRHIGRQAAALLLRQPSQHQQQQKQLEQPHVLQQRLEQQQQALDDALALLVETQQVLADSVSSGDERAAERQQLQQQLHQQLHQQLQQRRQQQQQQQQKRRPTQQQQDQQHRQNQQQQQQQRRAAPSLADASAAPRLPPLKRRCSAAAEPMQQQQQQQQQGKLFRRTGVAETGGAAAAAAGERATSNGLSLVIRPMNLTAAAQQQLPQQLQQQQQQKPRNTTDVKTLAAGCSRSVLPVLTGQQQQQQQQQVEAAAATKSALKQTLESSSLMMEEEPPQCCSSGSEKGSMQVSAAGTAAAAAESETAVLQHSAADPEGSNHMSYNPSKRAAAATAAAAAATCGPGGVDTCAAAPSDSWDCLQGSSSCRRNDWDSNSRNSWRSSSSSSSNSRSNSSNSTGSSNSSNSSNWRGDTAAAPLLQRDERTPTAAAAANGTAAIGKYAALLSAAAAAAVLSPDALQQLSWLDERRTDRTVVPPSQDPYRDGSLFTECLHLETSLFALLRLASKDNSPPDLVANILQSNSPFSNFHQLRRGYRLLNMLGRGGFAEVWEVFDPLTCSVAAAKLHVLSSVKREKERLKIVKRVQNEIEIHKDIRPHPHIVEMKACFEMGNDVLASILQFCEGGDLDHYLKISGPLEEPLAARWIRQILQALHYLKHQPNGSIYHLDVKPGNVLLQEGDCKLADFGLSCFVPKGESRPFTGGGTLWYQPPECLLLQQQQQQLRQQQQRKQQQQIHPGANGEQIKDELAATEQQPQQQTPLVVLADEKIDIWAVGCILYEMLFNKRPFCRGLRPDQVDPSDQIISDAKKGLYIPTGPRKISEAAKDMLRRLLAYDPTERLTLEEALTHSFLQRQFEGQQLASRIEEALLALEKQ</sequence>
<dbReference type="GO" id="GO:0005524">
    <property type="term" value="F:ATP binding"/>
    <property type="evidence" value="ECO:0007669"/>
    <property type="project" value="UniProtKB-UniRule"/>
</dbReference>
<evidence type="ECO:0000256" key="8">
    <source>
        <dbReference type="SAM" id="MobiDB-lite"/>
    </source>
</evidence>
<dbReference type="VEuPathDB" id="ToxoDB:ETH2_1259700"/>
<keyword evidence="11" id="KW-1185">Reference proteome</keyword>
<feature type="region of interest" description="Disordered" evidence="8">
    <location>
        <begin position="1"/>
        <end position="35"/>
    </location>
</feature>
<evidence type="ECO:0000313" key="11">
    <source>
        <dbReference type="Proteomes" id="UP000030747"/>
    </source>
</evidence>
<feature type="region of interest" description="Disordered" evidence="8">
    <location>
        <begin position="298"/>
        <end position="324"/>
    </location>
</feature>
<name>U6KZ36_EIMTE</name>
<dbReference type="SUPFAM" id="SSF56112">
    <property type="entry name" value="Protein kinase-like (PK-like)"/>
    <property type="match status" value="1"/>
</dbReference>
<dbReference type="Pfam" id="PF00069">
    <property type="entry name" value="Pkinase"/>
    <property type="match status" value="2"/>
</dbReference>
<dbReference type="PROSITE" id="PS50011">
    <property type="entry name" value="PROTEIN_KINASE_DOM"/>
    <property type="match status" value="1"/>
</dbReference>
<protein>
    <submittedName>
        <fullName evidence="10">Tyrosine kinase-like (TKL) protein, putative</fullName>
    </submittedName>
</protein>
<dbReference type="VEuPathDB" id="ToxoDB:ETH_00015510"/>
<dbReference type="GO" id="GO:0007059">
    <property type="term" value="P:chromosome segregation"/>
    <property type="evidence" value="ECO:0007669"/>
    <property type="project" value="TreeGrafter"/>
</dbReference>
<dbReference type="RefSeq" id="XP_013231520.1">
    <property type="nucleotide sequence ID" value="XM_013376066.1"/>
</dbReference>
<dbReference type="GO" id="GO:0005634">
    <property type="term" value="C:nucleus"/>
    <property type="evidence" value="ECO:0007669"/>
    <property type="project" value="TreeGrafter"/>
</dbReference>
<dbReference type="GO" id="GO:0035556">
    <property type="term" value="P:intracellular signal transduction"/>
    <property type="evidence" value="ECO:0007669"/>
    <property type="project" value="TreeGrafter"/>
</dbReference>
<feature type="region of interest" description="Disordered" evidence="8">
    <location>
        <begin position="761"/>
        <end position="818"/>
    </location>
</feature>
<feature type="compositionally biased region" description="Low complexity" evidence="8">
    <location>
        <begin position="1"/>
        <end position="32"/>
    </location>
</feature>
<keyword evidence="3 6" id="KW-0547">Nucleotide-binding</keyword>
<evidence type="ECO:0000256" key="7">
    <source>
        <dbReference type="SAM" id="Coils"/>
    </source>
</evidence>
<organism evidence="10 11">
    <name type="scientific">Eimeria tenella</name>
    <name type="common">Coccidian parasite</name>
    <dbReference type="NCBI Taxonomy" id="5802"/>
    <lineage>
        <taxon>Eukaryota</taxon>
        <taxon>Sar</taxon>
        <taxon>Alveolata</taxon>
        <taxon>Apicomplexa</taxon>
        <taxon>Conoidasida</taxon>
        <taxon>Coccidia</taxon>
        <taxon>Eucoccidiorida</taxon>
        <taxon>Eimeriorina</taxon>
        <taxon>Eimeriidae</taxon>
        <taxon>Eimeria</taxon>
    </lineage>
</organism>
<dbReference type="PANTHER" id="PTHR22974">
    <property type="entry name" value="MIXED LINEAGE PROTEIN KINASE"/>
    <property type="match status" value="1"/>
</dbReference>
<keyword evidence="5 6" id="KW-0067">ATP-binding</keyword>
<evidence type="ECO:0000259" key="9">
    <source>
        <dbReference type="PROSITE" id="PS50011"/>
    </source>
</evidence>
<dbReference type="InterPro" id="IPR017441">
    <property type="entry name" value="Protein_kinase_ATP_BS"/>
</dbReference>
<reference evidence="10" key="1">
    <citation type="submission" date="2013-10" db="EMBL/GenBank/DDBJ databases">
        <title>Genomic analysis of the causative agents of coccidiosis in chickens.</title>
        <authorList>
            <person name="Reid A.J."/>
            <person name="Blake D."/>
            <person name="Billington K."/>
            <person name="Browne H."/>
            <person name="Dunn M."/>
            <person name="Hung S."/>
            <person name="Kawahara F."/>
            <person name="Miranda-Saavedra D."/>
            <person name="Mourier T."/>
            <person name="Nagra H."/>
            <person name="Otto T.D."/>
            <person name="Rawlings N."/>
            <person name="Sanchez A."/>
            <person name="Sanders M."/>
            <person name="Subramaniam C."/>
            <person name="Tay Y."/>
            <person name="Dear P."/>
            <person name="Doerig C."/>
            <person name="Gruber A."/>
            <person name="Parkinson J."/>
            <person name="Shirley M."/>
            <person name="Wan K.L."/>
            <person name="Berriman M."/>
            <person name="Tomley F."/>
            <person name="Pain A."/>
        </authorList>
    </citation>
    <scope>NUCLEOTIDE SEQUENCE [LARGE SCALE GENOMIC DNA]</scope>
    <source>
        <strain evidence="10">Houghton</strain>
    </source>
</reference>
<dbReference type="PROSITE" id="PS00108">
    <property type="entry name" value="PROTEIN_KINASE_ST"/>
    <property type="match status" value="1"/>
</dbReference>
<feature type="region of interest" description="Disordered" evidence="8">
    <location>
        <begin position="62"/>
        <end position="85"/>
    </location>
</feature>
<dbReference type="OMA" id="HRMRRAF"/>